<dbReference type="InterPro" id="IPR013766">
    <property type="entry name" value="Thioredoxin_domain"/>
</dbReference>
<evidence type="ECO:0000259" key="1">
    <source>
        <dbReference type="Pfam" id="PF00085"/>
    </source>
</evidence>
<dbReference type="Gene3D" id="3.40.30.10">
    <property type="entry name" value="Glutaredoxin"/>
    <property type="match status" value="1"/>
</dbReference>
<organism evidence="2 3">
    <name type="scientific">Halalkalibacter wakoensis JCM 9140</name>
    <dbReference type="NCBI Taxonomy" id="1236970"/>
    <lineage>
        <taxon>Bacteria</taxon>
        <taxon>Bacillati</taxon>
        <taxon>Bacillota</taxon>
        <taxon>Bacilli</taxon>
        <taxon>Bacillales</taxon>
        <taxon>Bacillaceae</taxon>
        <taxon>Halalkalibacter</taxon>
    </lineage>
</organism>
<dbReference type="InterPro" id="IPR036249">
    <property type="entry name" value="Thioredoxin-like_sf"/>
</dbReference>
<comment type="caution">
    <text evidence="2">The sequence shown here is derived from an EMBL/GenBank/DDBJ whole genome shotgun (WGS) entry which is preliminary data.</text>
</comment>
<proteinExistence type="predicted"/>
<accession>W4PZB6</accession>
<reference evidence="2" key="1">
    <citation type="journal article" date="2014" name="Genome Announc.">
        <title>Draft Genome Sequences of Three Alkaliphilic Bacillus Strains, Bacillus wakoensis JCM 9140T, Bacillus akibai JCM 9157T, and Bacillus hemicellulosilyticus JCM 9152T.</title>
        <authorList>
            <person name="Yuki M."/>
            <person name="Oshima K."/>
            <person name="Suda W."/>
            <person name="Oshida Y."/>
            <person name="Kitamura K."/>
            <person name="Iida T."/>
            <person name="Hattori M."/>
            <person name="Ohkuma M."/>
        </authorList>
    </citation>
    <scope>NUCLEOTIDE SEQUENCE [LARGE SCALE GENOMIC DNA]</scope>
    <source>
        <strain evidence="2">JCM 9140</strain>
    </source>
</reference>
<dbReference type="RefSeq" id="WP_034742862.1">
    <property type="nucleotide sequence ID" value="NZ_BAUT01000006.1"/>
</dbReference>
<dbReference type="SUPFAM" id="SSF52833">
    <property type="entry name" value="Thioredoxin-like"/>
    <property type="match status" value="1"/>
</dbReference>
<dbReference type="CDD" id="cd02947">
    <property type="entry name" value="TRX_family"/>
    <property type="match status" value="1"/>
</dbReference>
<sequence length="112" mass="12548">MEDISYNELNVILAERRPVTVVFVYTPLCGTCKVAKDMISIVQATHESLPIFSVNINHSPSFAQNWKIKSVPCLLIFQKGLGVERVYAFQSIGFIHHVLKPYAAAVALDQEK</sequence>
<protein>
    <submittedName>
        <fullName evidence="2">Thioredoxin</fullName>
    </submittedName>
</protein>
<keyword evidence="3" id="KW-1185">Reference proteome</keyword>
<dbReference type="AlphaFoldDB" id="W4PZB6"/>
<gene>
    <name evidence="2" type="ORF">JCM9140_984</name>
</gene>
<dbReference type="OrthoDB" id="5784238at2"/>
<dbReference type="STRING" id="1236970.JCM9140_984"/>
<feature type="domain" description="Thioredoxin" evidence="1">
    <location>
        <begin position="10"/>
        <end position="85"/>
    </location>
</feature>
<dbReference type="EMBL" id="BAUT01000006">
    <property type="protein sequence ID" value="GAE25015.1"/>
    <property type="molecule type" value="Genomic_DNA"/>
</dbReference>
<dbReference type="Pfam" id="PF00085">
    <property type="entry name" value="Thioredoxin"/>
    <property type="match status" value="1"/>
</dbReference>
<name>W4PZB6_9BACI</name>
<evidence type="ECO:0000313" key="3">
    <source>
        <dbReference type="Proteomes" id="UP000018890"/>
    </source>
</evidence>
<evidence type="ECO:0000313" key="2">
    <source>
        <dbReference type="EMBL" id="GAE25015.1"/>
    </source>
</evidence>
<dbReference type="Proteomes" id="UP000018890">
    <property type="component" value="Unassembled WGS sequence"/>
</dbReference>